<sequence>MTMQNTVDHPAAGETIRSLTRTQEEALRAIAFFRRQRKVGRGWLVGDKRLSEKLVERLEKMELVEESFIHGEPVLQLTIVGQAIKAQLLQ</sequence>
<proteinExistence type="predicted"/>
<protein>
    <submittedName>
        <fullName evidence="1">Uncharacterized protein</fullName>
    </submittedName>
</protein>
<dbReference type="EMBL" id="JBEPMY010000027">
    <property type="protein sequence ID" value="MET3758295.1"/>
    <property type="molecule type" value="Genomic_DNA"/>
</dbReference>
<dbReference type="Proteomes" id="UP001549077">
    <property type="component" value="Unassembled WGS sequence"/>
</dbReference>
<keyword evidence="2" id="KW-1185">Reference proteome</keyword>
<gene>
    <name evidence="1" type="ORF">ABID08_005677</name>
</gene>
<accession>A0ABV2MPA5</accession>
<evidence type="ECO:0000313" key="1">
    <source>
        <dbReference type="EMBL" id="MET3758295.1"/>
    </source>
</evidence>
<comment type="caution">
    <text evidence="1">The sequence shown here is derived from an EMBL/GenBank/DDBJ whole genome shotgun (WGS) entry which is preliminary data.</text>
</comment>
<evidence type="ECO:0000313" key="2">
    <source>
        <dbReference type="Proteomes" id="UP001549077"/>
    </source>
</evidence>
<name>A0ABV2MPA5_9HYPH</name>
<organism evidence="1 2">
    <name type="scientific">Rhizobium binae</name>
    <dbReference type="NCBI Taxonomy" id="1138190"/>
    <lineage>
        <taxon>Bacteria</taxon>
        <taxon>Pseudomonadati</taxon>
        <taxon>Pseudomonadota</taxon>
        <taxon>Alphaproteobacteria</taxon>
        <taxon>Hyphomicrobiales</taxon>
        <taxon>Rhizobiaceae</taxon>
        <taxon>Rhizobium/Agrobacterium group</taxon>
        <taxon>Rhizobium</taxon>
    </lineage>
</organism>
<reference evidence="1 2" key="1">
    <citation type="submission" date="2024-06" db="EMBL/GenBank/DDBJ databases">
        <title>Genomic Encyclopedia of Type Strains, Phase IV (KMG-IV): sequencing the most valuable type-strain genomes for metagenomic binning, comparative biology and taxonomic classification.</title>
        <authorList>
            <person name="Goeker M."/>
        </authorList>
    </citation>
    <scope>NUCLEOTIDE SEQUENCE [LARGE SCALE GENOMIC DNA]</scope>
    <source>
        <strain evidence="1 2">DSM 29288</strain>
    </source>
</reference>